<keyword evidence="3" id="KW-1185">Reference proteome</keyword>
<evidence type="ECO:0000259" key="1">
    <source>
        <dbReference type="PROSITE" id="PS50235"/>
    </source>
</evidence>
<dbReference type="PANTHER" id="PTHR24006">
    <property type="entry name" value="UBIQUITIN CARBOXYL-TERMINAL HYDROLASE"/>
    <property type="match status" value="1"/>
</dbReference>
<feature type="domain" description="USP" evidence="1">
    <location>
        <begin position="67"/>
        <end position="381"/>
    </location>
</feature>
<protein>
    <submittedName>
        <fullName evidence="2">Ubl carboxyl-terminal hydrolase 18</fullName>
    </submittedName>
</protein>
<dbReference type="InterPro" id="IPR018200">
    <property type="entry name" value="USP_CS"/>
</dbReference>
<dbReference type="Proteomes" id="UP001295444">
    <property type="component" value="Chromosome 03"/>
</dbReference>
<dbReference type="InterPro" id="IPR028889">
    <property type="entry name" value="USP"/>
</dbReference>
<organism evidence="2 3">
    <name type="scientific">Pelobates cultripes</name>
    <name type="common">Western spadefoot toad</name>
    <dbReference type="NCBI Taxonomy" id="61616"/>
    <lineage>
        <taxon>Eukaryota</taxon>
        <taxon>Metazoa</taxon>
        <taxon>Chordata</taxon>
        <taxon>Craniata</taxon>
        <taxon>Vertebrata</taxon>
        <taxon>Euteleostomi</taxon>
        <taxon>Amphibia</taxon>
        <taxon>Batrachia</taxon>
        <taxon>Anura</taxon>
        <taxon>Pelobatoidea</taxon>
        <taxon>Pelobatidae</taxon>
        <taxon>Pelobates</taxon>
    </lineage>
</organism>
<dbReference type="PROSITE" id="PS50235">
    <property type="entry name" value="USP_3"/>
    <property type="match status" value="1"/>
</dbReference>
<sequence length="384" mass="44166">TSRNSRGLFLRFHALIDNDSKIKMYEDGYVDISQLLENDEPEQATCGAPPPAKQLSYSTGKFKNGAIGLCNVGVRSCLNSLLQTLYMNPDFSDILCRIGEPNDNVPLERRFPYELLALFEEMQNSKEDAVAPYRILSCLREANMRLVSLYDVSELICKLWNLLLQQMPHPHLEEKLRTLYTVRLEESLKCLSCSHQRSNEVNVLNILLQIIHSKHHRNLTLEYCLRRYFKPQEVIGESNSICTKCGENKKTVKGLRFFSLPRTLTIHLKRLNQRKSSLKTNRTLSFPELLDLSEILDPEYLPEQEYKQGQYIYGLFAVVAHSGTTSSGHFCTYINSSKDHKWYCFNDSCVCKVSWDDVKCTYGNTSFHWGVTACLLIYVQTDGK</sequence>
<dbReference type="Gene3D" id="3.90.70.10">
    <property type="entry name" value="Cysteine proteinases"/>
    <property type="match status" value="1"/>
</dbReference>
<name>A0AAD1RQB2_PELCU</name>
<dbReference type="PANTHER" id="PTHR24006:SF796">
    <property type="entry name" value="UBL CARBOXYL-TERMINAL HYDROLASE 18-RELATED"/>
    <property type="match status" value="1"/>
</dbReference>
<dbReference type="SUPFAM" id="SSF54001">
    <property type="entry name" value="Cysteine proteinases"/>
    <property type="match status" value="1"/>
</dbReference>
<evidence type="ECO:0000313" key="3">
    <source>
        <dbReference type="Proteomes" id="UP001295444"/>
    </source>
</evidence>
<evidence type="ECO:0000313" key="2">
    <source>
        <dbReference type="EMBL" id="CAH2276462.1"/>
    </source>
</evidence>
<dbReference type="InterPro" id="IPR001394">
    <property type="entry name" value="Peptidase_C19_UCH"/>
</dbReference>
<dbReference type="Pfam" id="PF00443">
    <property type="entry name" value="UCH"/>
    <property type="match status" value="1"/>
</dbReference>
<dbReference type="AlphaFoldDB" id="A0AAD1RQB2"/>
<dbReference type="GO" id="GO:0005634">
    <property type="term" value="C:nucleus"/>
    <property type="evidence" value="ECO:0007669"/>
    <property type="project" value="TreeGrafter"/>
</dbReference>
<dbReference type="GO" id="GO:0005829">
    <property type="term" value="C:cytosol"/>
    <property type="evidence" value="ECO:0007669"/>
    <property type="project" value="TreeGrafter"/>
</dbReference>
<dbReference type="EMBL" id="OW240914">
    <property type="protein sequence ID" value="CAH2276462.1"/>
    <property type="molecule type" value="Genomic_DNA"/>
</dbReference>
<accession>A0AAD1RQB2</accession>
<dbReference type="GO" id="GO:0004843">
    <property type="term" value="F:cysteine-type deubiquitinase activity"/>
    <property type="evidence" value="ECO:0007669"/>
    <property type="project" value="InterPro"/>
</dbReference>
<dbReference type="InterPro" id="IPR038765">
    <property type="entry name" value="Papain-like_cys_pep_sf"/>
</dbReference>
<gene>
    <name evidence="2" type="ORF">PECUL_23A002387</name>
</gene>
<feature type="non-terminal residue" evidence="2">
    <location>
        <position position="1"/>
    </location>
</feature>
<proteinExistence type="predicted"/>
<dbReference type="GO" id="GO:0016579">
    <property type="term" value="P:protein deubiquitination"/>
    <property type="evidence" value="ECO:0007669"/>
    <property type="project" value="InterPro"/>
</dbReference>
<dbReference type="PROSITE" id="PS00973">
    <property type="entry name" value="USP_2"/>
    <property type="match status" value="1"/>
</dbReference>
<reference evidence="2" key="1">
    <citation type="submission" date="2022-03" db="EMBL/GenBank/DDBJ databases">
        <authorList>
            <person name="Alioto T."/>
            <person name="Alioto T."/>
            <person name="Gomez Garrido J."/>
        </authorList>
    </citation>
    <scope>NUCLEOTIDE SEQUENCE</scope>
</reference>
<keyword evidence="2" id="KW-0378">Hydrolase</keyword>
<dbReference type="InterPro" id="IPR050164">
    <property type="entry name" value="Peptidase_C19"/>
</dbReference>